<dbReference type="Pfam" id="PF07715">
    <property type="entry name" value="Plug"/>
    <property type="match status" value="1"/>
</dbReference>
<keyword evidence="4" id="KW-0675">Receptor</keyword>
<accession>A0A9J6ZRD8</accession>
<dbReference type="KEGG" id="alkq:M9189_01965"/>
<keyword evidence="1" id="KW-1134">Transmembrane beta strand</keyword>
<sequence>MKYSILYLAGLLLITPAAIAESSGNANPLSVMQADEITVKGKVVDENGEPLPGATVQEKGTVKGGITDANGDFSIIVSSNATLVFSFIGFREAEVNVNGRSDIGVTTLLSEMQELTQIVVVGYGSQRKVDLTGSVAIVNTEEMKKVSHSNISTMLTGKVPGVQITSDGQPGADPVVRIRGVGSFGSTDPLYVIDGIPVGTSIRDFSPNDIESVQVLKDASAAAIYGSRAANGVVIITTKQGSKQQPMKIDYSGYVGFDKVKDGVYDVMDSYQYSDYIRMAFANSEMTPPQGYDPGSPRYIDPAAVNTNWQDEAFQTGVRQNHNVNISGGSEKSTYNAALDYFKQEGTIYGAGPNFERYTARLNNTMEARFLKIQTNVSYSRSDQDNMALSNANEYVQGLYGAQYPVMASALILPPTIKAYDESTWVLDDILPAASQYSYDSYGYGTYYDDVHGDLRVTNVLLINSLLKRNVKVDRFMISGAAMVDLLEMTGFDSDNHSFNYKLNLSYNKTFAKDFTFIPSFIQSTTNYLSKGDEVLSQGYRNYKTSLIENILTYDGAFGRSKLNIVAVQSFESNIYHTLTGRGIKLNEPYYPQINNAEETDAGSYESEHTLASYVGRINYNFADRYLLSATVRRDGSSRFPKDGRWGTFPSISLGWRIDQEDFFPVEQEIISLLKLRGSYGELGKQDIGDYLYMDVMARNNYTYSFGNSKITGSAISNFVNTGITWEKKKTTNIGLDLGLFGRQIEFSAEWYKSVSEDLLYEVPVPASGGFTNETVVMNAATMENTGLEFNLIYRNRKNPLKFELEANLSTLNNEVTQLGVSNTPYTTAFTRTEVGREVGSFYGYVYEGIFQSQEEIDNRRNANGDFINQPGAKPGDVAYADLNNDGEITSEDRTYLGSGMPSFNFGFNARLEWKNFDLSIATYGAADFKVLDFVDMTLHSSYGMLNKSVDMMNAWTPDNTDTNIPRVAYKSEGAITNDMFSERFLQNGTYLKVANITLGYNLPDSWFRGKISGVRVYATGQNLITFTNYTGYNIDFAGGVHTPGYNYSSYPTPQTVMFGLNFSF</sequence>
<dbReference type="GO" id="GO:0009279">
    <property type="term" value="C:cell outer membrane"/>
    <property type="evidence" value="ECO:0007669"/>
    <property type="project" value="UniProtKB-SubCell"/>
</dbReference>
<evidence type="ECO:0000313" key="4">
    <source>
        <dbReference type="EMBL" id="URW80126.1"/>
    </source>
</evidence>
<reference evidence="4" key="1">
    <citation type="submission" date="2022-05" db="EMBL/GenBank/DDBJ databases">
        <authorList>
            <person name="Sun X."/>
        </authorList>
    </citation>
    <scope>NUCLEOTIDE SEQUENCE</scope>
    <source>
        <strain evidence="4">Ai-910</strain>
    </source>
</reference>
<keyword evidence="1" id="KW-0812">Transmembrane</keyword>
<feature type="chain" id="PRO_5039941690" evidence="2">
    <location>
        <begin position="21"/>
        <end position="1065"/>
    </location>
</feature>
<feature type="signal peptide" evidence="2">
    <location>
        <begin position="1"/>
        <end position="20"/>
    </location>
</feature>
<dbReference type="InterPro" id="IPR023997">
    <property type="entry name" value="TonB-dep_OMP_SusC/RagA_CS"/>
</dbReference>
<dbReference type="InterPro" id="IPR037066">
    <property type="entry name" value="Plug_dom_sf"/>
</dbReference>
<organism evidence="4 5">
    <name type="scientific">Xiashengella succiniciproducens</name>
    <dbReference type="NCBI Taxonomy" id="2949635"/>
    <lineage>
        <taxon>Bacteria</taxon>
        <taxon>Pseudomonadati</taxon>
        <taxon>Bacteroidota</taxon>
        <taxon>Bacteroidia</taxon>
        <taxon>Marinilabiliales</taxon>
        <taxon>Marinilabiliaceae</taxon>
        <taxon>Xiashengella</taxon>
    </lineage>
</organism>
<keyword evidence="1" id="KW-0813">Transport</keyword>
<dbReference type="PROSITE" id="PS52016">
    <property type="entry name" value="TONB_DEPENDENT_REC_3"/>
    <property type="match status" value="1"/>
</dbReference>
<dbReference type="AlphaFoldDB" id="A0A9J6ZRD8"/>
<gene>
    <name evidence="4" type="ORF">M9189_01965</name>
</gene>
<keyword evidence="2" id="KW-0732">Signal</keyword>
<feature type="domain" description="TonB-dependent receptor plug" evidence="3">
    <location>
        <begin position="128"/>
        <end position="233"/>
    </location>
</feature>
<protein>
    <submittedName>
        <fullName evidence="4">TonB-dependent receptor</fullName>
    </submittedName>
</protein>
<dbReference type="Pfam" id="PF13715">
    <property type="entry name" value="CarbopepD_reg_2"/>
    <property type="match status" value="1"/>
</dbReference>
<dbReference type="InterPro" id="IPR008969">
    <property type="entry name" value="CarboxyPept-like_regulatory"/>
</dbReference>
<proteinExistence type="inferred from homology"/>
<name>A0A9J6ZRD8_9BACT</name>
<dbReference type="NCBIfam" id="TIGR04056">
    <property type="entry name" value="OMP_RagA_SusC"/>
    <property type="match status" value="1"/>
</dbReference>
<evidence type="ECO:0000256" key="1">
    <source>
        <dbReference type="PROSITE-ProRule" id="PRU01360"/>
    </source>
</evidence>
<dbReference type="Gene3D" id="2.170.130.10">
    <property type="entry name" value="TonB-dependent receptor, plug domain"/>
    <property type="match status" value="1"/>
</dbReference>
<dbReference type="Gene3D" id="2.60.40.1120">
    <property type="entry name" value="Carboxypeptidase-like, regulatory domain"/>
    <property type="match status" value="1"/>
</dbReference>
<dbReference type="Proteomes" id="UP001056426">
    <property type="component" value="Chromosome"/>
</dbReference>
<keyword evidence="5" id="KW-1185">Reference proteome</keyword>
<evidence type="ECO:0000259" key="3">
    <source>
        <dbReference type="Pfam" id="PF07715"/>
    </source>
</evidence>
<evidence type="ECO:0000256" key="2">
    <source>
        <dbReference type="SAM" id="SignalP"/>
    </source>
</evidence>
<dbReference type="SUPFAM" id="SSF56935">
    <property type="entry name" value="Porins"/>
    <property type="match status" value="1"/>
</dbReference>
<dbReference type="InterPro" id="IPR012910">
    <property type="entry name" value="Plug_dom"/>
</dbReference>
<keyword evidence="1" id="KW-0472">Membrane</keyword>
<dbReference type="InterPro" id="IPR023996">
    <property type="entry name" value="TonB-dep_OMP_SusC/RagA"/>
</dbReference>
<dbReference type="NCBIfam" id="TIGR04057">
    <property type="entry name" value="SusC_RagA_signa"/>
    <property type="match status" value="1"/>
</dbReference>
<comment type="similarity">
    <text evidence="1">Belongs to the TonB-dependent receptor family.</text>
</comment>
<evidence type="ECO:0000313" key="5">
    <source>
        <dbReference type="Proteomes" id="UP001056426"/>
    </source>
</evidence>
<dbReference type="SUPFAM" id="SSF49464">
    <property type="entry name" value="Carboxypeptidase regulatory domain-like"/>
    <property type="match status" value="1"/>
</dbReference>
<comment type="subcellular location">
    <subcellularLocation>
        <location evidence="1">Cell outer membrane</location>
        <topology evidence="1">Multi-pass membrane protein</topology>
    </subcellularLocation>
</comment>
<reference evidence="4" key="2">
    <citation type="submission" date="2022-06" db="EMBL/GenBank/DDBJ databases">
        <title>Xiashengella guii gen. nov. sp. nov., a bacterium isolated form anaerobic digestion tank.</title>
        <authorList>
            <person name="Huang H."/>
        </authorList>
    </citation>
    <scope>NUCLEOTIDE SEQUENCE</scope>
    <source>
        <strain evidence="4">Ai-910</strain>
    </source>
</reference>
<dbReference type="InterPro" id="IPR039426">
    <property type="entry name" value="TonB-dep_rcpt-like"/>
</dbReference>
<dbReference type="EMBL" id="CP098400">
    <property type="protein sequence ID" value="URW80126.1"/>
    <property type="molecule type" value="Genomic_DNA"/>
</dbReference>
<dbReference type="RefSeq" id="WP_250724244.1">
    <property type="nucleotide sequence ID" value="NZ_CP098400.1"/>
</dbReference>
<keyword evidence="1" id="KW-0998">Cell outer membrane</keyword>